<reference evidence="1 2" key="1">
    <citation type="submission" date="2017-08" db="EMBL/GenBank/DDBJ databases">
        <title>Complete genome sequence of Gluconacetobacter saccharivorans CV1 isolated from Fermented Vinegar.</title>
        <authorList>
            <person name="Kim S.-Y."/>
        </authorList>
    </citation>
    <scope>NUCLEOTIDE SEQUENCE [LARGE SCALE GENOMIC DNA]</scope>
    <source>
        <strain evidence="1 2">CV1</strain>
    </source>
</reference>
<gene>
    <name evidence="1" type="ORF">CD178_00476</name>
</gene>
<dbReference type="RefSeq" id="WP_118962437.1">
    <property type="nucleotide sequence ID" value="NZ_CP023036.1"/>
</dbReference>
<accession>A0A347W8V1</accession>
<dbReference type="KEGG" id="ksc:CD178_00476"/>
<protein>
    <submittedName>
        <fullName evidence="1">Uncharacterized protein</fullName>
    </submittedName>
</protein>
<dbReference type="Proteomes" id="UP000264120">
    <property type="component" value="Chromosome"/>
</dbReference>
<evidence type="ECO:0000313" key="1">
    <source>
        <dbReference type="EMBL" id="AXY21294.1"/>
    </source>
</evidence>
<keyword evidence="2" id="KW-1185">Reference proteome</keyword>
<sequence>MISGQAVSNGFYDASESVLNISTRNMSWVQGGNEQPFMVLLQPDLVHAVAGNPPSFGRMMTDLIPSETDQDDACRMLSGVG</sequence>
<dbReference type="EMBL" id="CP023036">
    <property type="protein sequence ID" value="AXY21294.1"/>
    <property type="molecule type" value="Genomic_DNA"/>
</dbReference>
<name>A0A347W8V1_9PROT</name>
<proteinExistence type="predicted"/>
<organism evidence="1 2">
    <name type="scientific">Komagataeibacter saccharivorans</name>
    <dbReference type="NCBI Taxonomy" id="265959"/>
    <lineage>
        <taxon>Bacteria</taxon>
        <taxon>Pseudomonadati</taxon>
        <taxon>Pseudomonadota</taxon>
        <taxon>Alphaproteobacteria</taxon>
        <taxon>Acetobacterales</taxon>
        <taxon>Acetobacteraceae</taxon>
        <taxon>Komagataeibacter</taxon>
    </lineage>
</organism>
<dbReference type="AlphaFoldDB" id="A0A347W8V1"/>
<evidence type="ECO:0000313" key="2">
    <source>
        <dbReference type="Proteomes" id="UP000264120"/>
    </source>
</evidence>